<dbReference type="EMBL" id="UOEL01000025">
    <property type="protein sequence ID" value="VAW10567.1"/>
    <property type="molecule type" value="Genomic_DNA"/>
</dbReference>
<keyword evidence="2" id="KW-0378">Hydrolase</keyword>
<accession>A0A3B0TB35</accession>
<dbReference type="AlphaFoldDB" id="A0A3B0TB35"/>
<evidence type="ECO:0000259" key="4">
    <source>
        <dbReference type="PROSITE" id="PS51764"/>
    </source>
</evidence>
<comment type="similarity">
    <text evidence="1">Belongs to the glycosyl hydrolase 26 family.</text>
</comment>
<dbReference type="PANTHER" id="PTHR40079:SF4">
    <property type="entry name" value="GH26 DOMAIN-CONTAINING PROTEIN-RELATED"/>
    <property type="match status" value="1"/>
</dbReference>
<sequence length="385" mass="43280">MIRIRDIICFLPIFTFLVAFTIGCGASSNDDAPQPGPISKPDPDVAEGIKLAVPADNKIYHAAYPDFGGTEDIVSQNRIAAYEALAGKNITWAYFSNNWTAEKGGIKFPKNEVETINGQGKVPFIRMMPRSNFDEGGPDPVYTMDAFLSGQFDADLEQWARDAKAFEKPLLVEFGTEVNGEWFPWNAKWNGSDSKNYGDANLYDGMEKFRDAYRRIINICSEQGAKNITWFYHADAFSDPNEEWNNAKGYYPGDDYIDWIGISVYGAQTPDDYSEDDPWSFEEALSDSWNDIKAISPQGKPIAILEWGVIDYPKTKKAQWISDAIKTMSSNGKFYPDIKAISYWHENFDGDTVNLRIDSSPESLAAYKEAVSDSIFITEPSFVKE</sequence>
<name>A0A3B0TB35_9ZZZZ</name>
<dbReference type="GO" id="GO:0006080">
    <property type="term" value="P:substituted mannan metabolic process"/>
    <property type="evidence" value="ECO:0007669"/>
    <property type="project" value="InterPro"/>
</dbReference>
<organism evidence="5">
    <name type="scientific">hydrothermal vent metagenome</name>
    <dbReference type="NCBI Taxonomy" id="652676"/>
    <lineage>
        <taxon>unclassified sequences</taxon>
        <taxon>metagenomes</taxon>
        <taxon>ecological metagenomes</taxon>
    </lineage>
</organism>
<dbReference type="Pfam" id="PF02156">
    <property type="entry name" value="Glyco_hydro_26"/>
    <property type="match status" value="1"/>
</dbReference>
<feature type="domain" description="GH26" evidence="4">
    <location>
        <begin position="40"/>
        <end position="380"/>
    </location>
</feature>
<dbReference type="PROSITE" id="PS51764">
    <property type="entry name" value="GH26"/>
    <property type="match status" value="1"/>
</dbReference>
<gene>
    <name evidence="5" type="ORF">MNBD_BACTEROID03-1777</name>
</gene>
<reference evidence="5" key="1">
    <citation type="submission" date="2018-06" db="EMBL/GenBank/DDBJ databases">
        <authorList>
            <person name="Zhirakovskaya E."/>
        </authorList>
    </citation>
    <scope>NUCLEOTIDE SEQUENCE</scope>
</reference>
<dbReference type="InterPro" id="IPR000805">
    <property type="entry name" value="Glyco_hydro_26"/>
</dbReference>
<dbReference type="InterPro" id="IPR022790">
    <property type="entry name" value="GH26_dom"/>
</dbReference>
<dbReference type="SUPFAM" id="SSF51445">
    <property type="entry name" value="(Trans)glycosidases"/>
    <property type="match status" value="1"/>
</dbReference>
<evidence type="ECO:0000313" key="5">
    <source>
        <dbReference type="EMBL" id="VAW10567.1"/>
    </source>
</evidence>
<dbReference type="Gene3D" id="3.20.20.80">
    <property type="entry name" value="Glycosidases"/>
    <property type="match status" value="1"/>
</dbReference>
<keyword evidence="3" id="KW-0326">Glycosidase</keyword>
<protein>
    <recommendedName>
        <fullName evidence="4">GH26 domain-containing protein</fullName>
    </recommendedName>
</protein>
<evidence type="ECO:0000256" key="1">
    <source>
        <dbReference type="ARBA" id="ARBA00007754"/>
    </source>
</evidence>
<dbReference type="PANTHER" id="PTHR40079">
    <property type="entry name" value="MANNAN ENDO-1,4-BETA-MANNOSIDASE E-RELATED"/>
    <property type="match status" value="1"/>
</dbReference>
<dbReference type="InterPro" id="IPR017853">
    <property type="entry name" value="GH"/>
</dbReference>
<dbReference type="PROSITE" id="PS51257">
    <property type="entry name" value="PROKAR_LIPOPROTEIN"/>
    <property type="match status" value="1"/>
</dbReference>
<dbReference type="GO" id="GO:0016985">
    <property type="term" value="F:mannan endo-1,4-beta-mannosidase activity"/>
    <property type="evidence" value="ECO:0007669"/>
    <property type="project" value="InterPro"/>
</dbReference>
<evidence type="ECO:0000256" key="3">
    <source>
        <dbReference type="ARBA" id="ARBA00023295"/>
    </source>
</evidence>
<proteinExistence type="inferred from homology"/>
<evidence type="ECO:0000256" key="2">
    <source>
        <dbReference type="ARBA" id="ARBA00022801"/>
    </source>
</evidence>